<keyword evidence="4 6" id="KW-0689">Ribosomal protein</keyword>
<comment type="similarity">
    <text evidence="1 6 7">Belongs to the bacterial ribosomal protein bL21 family.</text>
</comment>
<evidence type="ECO:0000313" key="8">
    <source>
        <dbReference type="EMBL" id="GAP40667.1"/>
    </source>
</evidence>
<dbReference type="RefSeq" id="WP_062280318.1">
    <property type="nucleotide sequence ID" value="NZ_DF968181.1"/>
</dbReference>
<keyword evidence="9" id="KW-1185">Reference proteome</keyword>
<proteinExistence type="inferred from homology"/>
<dbReference type="SUPFAM" id="SSF141091">
    <property type="entry name" value="L21p-like"/>
    <property type="match status" value="1"/>
</dbReference>
<dbReference type="InterPro" id="IPR028909">
    <property type="entry name" value="bL21-like"/>
</dbReference>
<comment type="subunit">
    <text evidence="6">Part of the 50S ribosomal subunit. Contacts protein L20.</text>
</comment>
<dbReference type="AlphaFoldDB" id="A0A0S7BQG6"/>
<dbReference type="InterPro" id="IPR001787">
    <property type="entry name" value="Ribosomal_bL21"/>
</dbReference>
<evidence type="ECO:0000313" key="9">
    <source>
        <dbReference type="Proteomes" id="UP000053370"/>
    </source>
</evidence>
<dbReference type="GO" id="GO:0005840">
    <property type="term" value="C:ribosome"/>
    <property type="evidence" value="ECO:0007669"/>
    <property type="project" value="UniProtKB-KW"/>
</dbReference>
<dbReference type="PANTHER" id="PTHR21349:SF0">
    <property type="entry name" value="LARGE RIBOSOMAL SUBUNIT PROTEIN BL21M"/>
    <property type="match status" value="1"/>
</dbReference>
<keyword evidence="3 6" id="KW-0694">RNA-binding</keyword>
<dbReference type="InterPro" id="IPR036164">
    <property type="entry name" value="bL21-like_sf"/>
</dbReference>
<dbReference type="NCBIfam" id="TIGR00061">
    <property type="entry name" value="L21"/>
    <property type="match status" value="1"/>
</dbReference>
<sequence length="104" mass="11470">MKYAIFESGGKQYKAVEGSSVVIDRLDVEPGQQIDLNQVLLLVNDGSVAVGTPVVKGATIKATVVGDEKGPKLIIFKYRQKKHYRVKTGHRQVYTRVKIEAIEG</sequence>
<dbReference type="STRING" id="1678840.ATC1_13646"/>
<dbReference type="EMBL" id="DF968181">
    <property type="protein sequence ID" value="GAP40667.1"/>
    <property type="molecule type" value="Genomic_DNA"/>
</dbReference>
<comment type="function">
    <text evidence="6 7">This protein binds to 23S rRNA in the presence of protein L20.</text>
</comment>
<dbReference type="PROSITE" id="PS01169">
    <property type="entry name" value="RIBOSOMAL_L21"/>
    <property type="match status" value="1"/>
</dbReference>
<reference evidence="8" key="1">
    <citation type="journal article" date="2015" name="Genome Announc.">
        <title>Draft Genome Sequence of Anaerolineae Strain TC1, a Novel Isolate from a Methanogenic Wastewater Treatment System.</title>
        <authorList>
            <person name="Matsuura N."/>
            <person name="Tourlousse D.M."/>
            <person name="Sun L."/>
            <person name="Toyonaga M."/>
            <person name="Kuroda K."/>
            <person name="Ohashi A."/>
            <person name="Cruz R."/>
            <person name="Yamaguchi T."/>
            <person name="Sekiguchi Y."/>
        </authorList>
    </citation>
    <scope>NUCLEOTIDE SEQUENCE [LARGE SCALE GENOMIC DNA]</scope>
    <source>
        <strain evidence="8">TC1</strain>
    </source>
</reference>
<accession>A0A0S7BQG6</accession>
<evidence type="ECO:0000256" key="1">
    <source>
        <dbReference type="ARBA" id="ARBA00008563"/>
    </source>
</evidence>
<dbReference type="OrthoDB" id="9813334at2"/>
<protein>
    <recommendedName>
        <fullName evidence="6">Large ribosomal subunit protein bL21</fullName>
    </recommendedName>
</protein>
<organism evidence="8">
    <name type="scientific">Flexilinea flocculi</name>
    <dbReference type="NCBI Taxonomy" id="1678840"/>
    <lineage>
        <taxon>Bacteria</taxon>
        <taxon>Bacillati</taxon>
        <taxon>Chloroflexota</taxon>
        <taxon>Anaerolineae</taxon>
        <taxon>Anaerolineales</taxon>
        <taxon>Anaerolineaceae</taxon>
        <taxon>Flexilinea</taxon>
    </lineage>
</organism>
<dbReference type="GO" id="GO:0003735">
    <property type="term" value="F:structural constituent of ribosome"/>
    <property type="evidence" value="ECO:0007669"/>
    <property type="project" value="InterPro"/>
</dbReference>
<evidence type="ECO:0000256" key="6">
    <source>
        <dbReference type="HAMAP-Rule" id="MF_01363"/>
    </source>
</evidence>
<dbReference type="Pfam" id="PF00829">
    <property type="entry name" value="Ribosomal_L21p"/>
    <property type="match status" value="1"/>
</dbReference>
<dbReference type="InterPro" id="IPR018258">
    <property type="entry name" value="Ribosomal_bL21_CS"/>
</dbReference>
<dbReference type="Proteomes" id="UP000053370">
    <property type="component" value="Unassembled WGS sequence"/>
</dbReference>
<evidence type="ECO:0000256" key="7">
    <source>
        <dbReference type="RuleBase" id="RU000562"/>
    </source>
</evidence>
<name>A0A0S7BQG6_9CHLR</name>
<dbReference type="GO" id="GO:0006412">
    <property type="term" value="P:translation"/>
    <property type="evidence" value="ECO:0007669"/>
    <property type="project" value="UniProtKB-UniRule"/>
</dbReference>
<evidence type="ECO:0000256" key="2">
    <source>
        <dbReference type="ARBA" id="ARBA00022730"/>
    </source>
</evidence>
<keyword evidence="5 6" id="KW-0687">Ribonucleoprotein</keyword>
<dbReference type="PANTHER" id="PTHR21349">
    <property type="entry name" value="50S RIBOSOMAL PROTEIN L21"/>
    <property type="match status" value="1"/>
</dbReference>
<dbReference type="GO" id="GO:0005737">
    <property type="term" value="C:cytoplasm"/>
    <property type="evidence" value="ECO:0007669"/>
    <property type="project" value="UniProtKB-ARBA"/>
</dbReference>
<evidence type="ECO:0000256" key="5">
    <source>
        <dbReference type="ARBA" id="ARBA00023274"/>
    </source>
</evidence>
<evidence type="ECO:0000256" key="4">
    <source>
        <dbReference type="ARBA" id="ARBA00022980"/>
    </source>
</evidence>
<dbReference type="GO" id="GO:0019843">
    <property type="term" value="F:rRNA binding"/>
    <property type="evidence" value="ECO:0007669"/>
    <property type="project" value="UniProtKB-UniRule"/>
</dbReference>
<dbReference type="HAMAP" id="MF_01363">
    <property type="entry name" value="Ribosomal_bL21"/>
    <property type="match status" value="1"/>
</dbReference>
<dbReference type="GO" id="GO:1990904">
    <property type="term" value="C:ribonucleoprotein complex"/>
    <property type="evidence" value="ECO:0007669"/>
    <property type="project" value="UniProtKB-KW"/>
</dbReference>
<gene>
    <name evidence="6" type="primary">rplU</name>
    <name evidence="8" type="ORF">ATC1_13646</name>
</gene>
<keyword evidence="2 6" id="KW-0699">rRNA-binding</keyword>
<evidence type="ECO:0000256" key="3">
    <source>
        <dbReference type="ARBA" id="ARBA00022884"/>
    </source>
</evidence>